<feature type="region of interest" description="Disordered" evidence="1">
    <location>
        <begin position="1"/>
        <end position="26"/>
    </location>
</feature>
<accession>A0A8D8ESU0</accession>
<feature type="region of interest" description="Disordered" evidence="1">
    <location>
        <begin position="164"/>
        <end position="221"/>
    </location>
</feature>
<organism evidence="2">
    <name type="scientific">Culex pipiens</name>
    <name type="common">House mosquito</name>
    <dbReference type="NCBI Taxonomy" id="7175"/>
    <lineage>
        <taxon>Eukaryota</taxon>
        <taxon>Metazoa</taxon>
        <taxon>Ecdysozoa</taxon>
        <taxon>Arthropoda</taxon>
        <taxon>Hexapoda</taxon>
        <taxon>Insecta</taxon>
        <taxon>Pterygota</taxon>
        <taxon>Neoptera</taxon>
        <taxon>Endopterygota</taxon>
        <taxon>Diptera</taxon>
        <taxon>Nematocera</taxon>
        <taxon>Culicoidea</taxon>
        <taxon>Culicidae</taxon>
        <taxon>Culicinae</taxon>
        <taxon>Culicini</taxon>
        <taxon>Culex</taxon>
        <taxon>Culex</taxon>
    </lineage>
</organism>
<sequence>MNLRQCWSNPHPPRTYFKDPGIPEKDIRSGRKQKLRRVIPIDQHSLREPRQELLPQRRTALQHIPPTPADRTHPQQIRFRQVPKHALPNLRRQRWQLRFHLRPLARLVLLTSILLAPHQTPHVVQIFVHRFDHLRGQHPDRAQLGQFLVAVPLRQHASLRMTPAPLTEPKQPQVAAPGQRIQHRSREVRTLGMDDSAAAGGATARDARSAPGRRTQRVGHR</sequence>
<feature type="compositionally biased region" description="Low complexity" evidence="1">
    <location>
        <begin position="195"/>
        <end position="204"/>
    </location>
</feature>
<protein>
    <submittedName>
        <fullName evidence="2">(northern house mosquito) hypothetical protein</fullName>
    </submittedName>
</protein>
<evidence type="ECO:0000256" key="1">
    <source>
        <dbReference type="SAM" id="MobiDB-lite"/>
    </source>
</evidence>
<reference evidence="2" key="1">
    <citation type="submission" date="2021-05" db="EMBL/GenBank/DDBJ databases">
        <authorList>
            <person name="Alioto T."/>
            <person name="Alioto T."/>
            <person name="Gomez Garrido J."/>
        </authorList>
    </citation>
    <scope>NUCLEOTIDE SEQUENCE</scope>
</reference>
<proteinExistence type="predicted"/>
<dbReference type="AlphaFoldDB" id="A0A8D8ESU0"/>
<evidence type="ECO:0000313" key="2">
    <source>
        <dbReference type="EMBL" id="CAG6446592.1"/>
    </source>
</evidence>
<dbReference type="EMBL" id="HBUE01007255">
    <property type="protein sequence ID" value="CAG6446592.1"/>
    <property type="molecule type" value="Transcribed_RNA"/>
</dbReference>
<name>A0A8D8ESU0_CULPI</name>